<dbReference type="InterPro" id="IPR008974">
    <property type="entry name" value="TRAF-like"/>
</dbReference>
<dbReference type="SUPFAM" id="SSF54695">
    <property type="entry name" value="POZ domain"/>
    <property type="match status" value="1"/>
</dbReference>
<dbReference type="OMA" id="CATSAMS"/>
<dbReference type="STRING" id="4565.A0A3B6SRA7"/>
<organism evidence="4">
    <name type="scientific">Triticum aestivum</name>
    <name type="common">Wheat</name>
    <dbReference type="NCBI Taxonomy" id="4565"/>
    <lineage>
        <taxon>Eukaryota</taxon>
        <taxon>Viridiplantae</taxon>
        <taxon>Streptophyta</taxon>
        <taxon>Embryophyta</taxon>
        <taxon>Tracheophyta</taxon>
        <taxon>Spermatophyta</taxon>
        <taxon>Magnoliopsida</taxon>
        <taxon>Liliopsida</taxon>
        <taxon>Poales</taxon>
        <taxon>Poaceae</taxon>
        <taxon>BOP clade</taxon>
        <taxon>Pooideae</taxon>
        <taxon>Triticodae</taxon>
        <taxon>Triticeae</taxon>
        <taxon>Triticinae</taxon>
        <taxon>Triticum</taxon>
    </lineage>
</organism>
<dbReference type="PANTHER" id="PTHR26379:SF180">
    <property type="entry name" value="TRAF TRANSCRIPTION FACTOR"/>
    <property type="match status" value="1"/>
</dbReference>
<dbReference type="InterPro" id="IPR000210">
    <property type="entry name" value="BTB/POZ_dom"/>
</dbReference>
<dbReference type="CDD" id="cd00121">
    <property type="entry name" value="MATH"/>
    <property type="match status" value="1"/>
</dbReference>
<reference evidence="4" key="1">
    <citation type="submission" date="2018-08" db="EMBL/GenBank/DDBJ databases">
        <authorList>
            <person name="Rossello M."/>
        </authorList>
    </citation>
    <scope>NUCLEOTIDE SEQUENCE [LARGE SCALE GENOMIC DNA]</scope>
    <source>
        <strain evidence="4">cv. Chinese Spring</strain>
    </source>
</reference>
<protein>
    <recommendedName>
        <fullName evidence="3">BTB domain-containing protein</fullName>
    </recommendedName>
</protein>
<dbReference type="GeneID" id="123158348"/>
<dbReference type="Pfam" id="PF24570">
    <property type="entry name" value="BACK_BPM_SPOP"/>
    <property type="match status" value="1"/>
</dbReference>
<evidence type="ECO:0000313" key="5">
    <source>
        <dbReference type="Proteomes" id="UP000019116"/>
    </source>
</evidence>
<evidence type="ECO:0000313" key="4">
    <source>
        <dbReference type="EnsemblPlants" id="TraesCS7B02G375700.1.cds1"/>
    </source>
</evidence>
<dbReference type="Pfam" id="PF00651">
    <property type="entry name" value="BTB"/>
    <property type="match status" value="1"/>
</dbReference>
<dbReference type="KEGG" id="taes:123158348"/>
<evidence type="ECO:0000256" key="2">
    <source>
        <dbReference type="ARBA" id="ARBA00010846"/>
    </source>
</evidence>
<sequence length="347" mass="37885">MANACTDLTDAVRSVQQLKINGFCATSAMSTDYSIKSRWNVDGYEWEIRIYPASGTFSVAVELAFLSEPRTPVVRANLSCRLVDPRGVAEPSERTTNSGAFWRPKGRFSTVFVNLGQRRDLVASSYLKDDTLIVECTITVLKELPAPTISVKPGPYMPPSNLHEHFGELLRSRAGSDVEFLVSGESFAAHKLVLSARSPVFMAKFFGNMKEACSRSVEIKDMESDVFRALLGFIYTDAVPELDQELEAVPTMAQHLLAAADRYGLDRLKVICAGKLSGGITVDTAATTLALAEQLNCSHLKAKCVEFITSTPAILDAVVASEGYKHLEESCPSALTSIVISMRATWN</sequence>
<dbReference type="Gramene" id="TraesCS7B02G375700.1">
    <property type="protein sequence ID" value="TraesCS7B02G375700.1.cds1"/>
    <property type="gene ID" value="TraesCS7B02G375700"/>
</dbReference>
<dbReference type="InterPro" id="IPR002083">
    <property type="entry name" value="MATH/TRAF_dom"/>
</dbReference>
<name>A0A3B6SRA7_WHEAT</name>
<evidence type="ECO:0000256" key="1">
    <source>
        <dbReference type="ARBA" id="ARBA00004906"/>
    </source>
</evidence>
<dbReference type="InterPro" id="IPR056423">
    <property type="entry name" value="BACK_BPM_SPOP"/>
</dbReference>
<dbReference type="AlphaFoldDB" id="A0A3B6SRA7"/>
<comment type="pathway">
    <text evidence="1">Protein modification; protein ubiquitination.</text>
</comment>
<dbReference type="Gramene" id="TraesCS7B03G1010400.1">
    <property type="protein sequence ID" value="TraesCS7B03G1010400.1.CDS1"/>
    <property type="gene ID" value="TraesCS7B03G1010400"/>
</dbReference>
<comment type="similarity">
    <text evidence="2">Belongs to the Tdpoz family.</text>
</comment>
<accession>A0A3B6SRA7</accession>
<dbReference type="InterPro" id="IPR045005">
    <property type="entry name" value="BPM1-6"/>
</dbReference>
<dbReference type="Gene3D" id="3.30.710.10">
    <property type="entry name" value="Potassium Channel Kv1.1, Chain A"/>
    <property type="match status" value="1"/>
</dbReference>
<proteinExistence type="inferred from homology"/>
<dbReference type="SUPFAM" id="SSF49599">
    <property type="entry name" value="TRAF domain-like"/>
    <property type="match status" value="1"/>
</dbReference>
<dbReference type="Gramene" id="TraesNOR7B03G04269340.1">
    <property type="protein sequence ID" value="TraesNOR7B03G04269340.1.CDS1"/>
    <property type="gene ID" value="TraesNOR7B03G04269340"/>
</dbReference>
<dbReference type="PROSITE" id="PS50097">
    <property type="entry name" value="BTB"/>
    <property type="match status" value="1"/>
</dbReference>
<dbReference type="OrthoDB" id="6359816at2759"/>
<dbReference type="PANTHER" id="PTHR26379">
    <property type="entry name" value="BTB/POZ AND MATH DOMAIN-CONTAINING PROTEIN 1"/>
    <property type="match status" value="1"/>
</dbReference>
<dbReference type="Proteomes" id="UP000019116">
    <property type="component" value="Chromosome 7B"/>
</dbReference>
<feature type="domain" description="BTB" evidence="3">
    <location>
        <begin position="176"/>
        <end position="243"/>
    </location>
</feature>
<dbReference type="SMR" id="A0A3B6SRA7"/>
<dbReference type="Pfam" id="PF22486">
    <property type="entry name" value="MATH_2"/>
    <property type="match status" value="1"/>
</dbReference>
<keyword evidence="5" id="KW-1185">Reference proteome</keyword>
<gene>
    <name evidence="4" type="primary">LOC123158348</name>
</gene>
<dbReference type="CDD" id="cd18280">
    <property type="entry name" value="BTB_POZ_BPM_plant"/>
    <property type="match status" value="1"/>
</dbReference>
<dbReference type="RefSeq" id="XP_044432314.1">
    <property type="nucleotide sequence ID" value="XM_044576379.1"/>
</dbReference>
<dbReference type="GO" id="GO:0016567">
    <property type="term" value="P:protein ubiquitination"/>
    <property type="evidence" value="ECO:0007669"/>
    <property type="project" value="InterPro"/>
</dbReference>
<dbReference type="Gene3D" id="1.25.40.420">
    <property type="match status" value="1"/>
</dbReference>
<reference evidence="4" key="2">
    <citation type="submission" date="2018-10" db="UniProtKB">
        <authorList>
            <consortium name="EnsemblPlants"/>
        </authorList>
    </citation>
    <scope>IDENTIFICATION</scope>
</reference>
<dbReference type="EnsemblPlants" id="TraesCS7B02G375700.1">
    <property type="protein sequence ID" value="TraesCS7B02G375700.1.cds1"/>
    <property type="gene ID" value="TraesCS7B02G375700"/>
</dbReference>
<dbReference type="SMART" id="SM00225">
    <property type="entry name" value="BTB"/>
    <property type="match status" value="1"/>
</dbReference>
<dbReference type="InterPro" id="IPR011333">
    <property type="entry name" value="SKP1/BTB/POZ_sf"/>
</dbReference>
<dbReference type="Gene3D" id="2.60.210.10">
    <property type="entry name" value="Apoptosis, Tumor Necrosis Factor Receptor Associated Protein 2, Chain A"/>
    <property type="match status" value="1"/>
</dbReference>
<evidence type="ECO:0000259" key="3">
    <source>
        <dbReference type="PROSITE" id="PS50097"/>
    </source>
</evidence>